<dbReference type="Pfam" id="PF00331">
    <property type="entry name" value="Glyco_hydro_10"/>
    <property type="match status" value="1"/>
</dbReference>
<comment type="catalytic activity">
    <reaction evidence="1 13">
        <text>Endohydrolysis of (1-&gt;4)-beta-D-xylosidic linkages in xylans.</text>
        <dbReference type="EC" id="3.2.1.8"/>
    </reaction>
</comment>
<evidence type="ECO:0000256" key="1">
    <source>
        <dbReference type="ARBA" id="ARBA00000681"/>
    </source>
</evidence>
<dbReference type="PROSITE" id="PS51257">
    <property type="entry name" value="PROKAR_LIPOPROTEIN"/>
    <property type="match status" value="1"/>
</dbReference>
<dbReference type="PRINTS" id="PR00134">
    <property type="entry name" value="GLHYDRLASE10"/>
</dbReference>
<dbReference type="AlphaFoldDB" id="H9BYX9"/>
<evidence type="ECO:0000256" key="2">
    <source>
        <dbReference type="ARBA" id="ARBA00004613"/>
    </source>
</evidence>
<feature type="chain" id="PRO_5003618172" description="Beta-xylanase" evidence="14">
    <location>
        <begin position="20"/>
        <end position="326"/>
    </location>
</feature>
<comment type="similarity">
    <text evidence="4 13">Belongs to the glycosyl hydrolase 10 (cellulase F) family.</text>
</comment>
<keyword evidence="9" id="KW-1015">Disulfide bond</keyword>
<feature type="signal peptide" evidence="14">
    <location>
        <begin position="1"/>
        <end position="19"/>
    </location>
</feature>
<keyword evidence="10 13" id="KW-0119">Carbohydrate metabolism</keyword>
<dbReference type="GO" id="GO:0005576">
    <property type="term" value="C:extracellular region"/>
    <property type="evidence" value="ECO:0007669"/>
    <property type="project" value="UniProtKB-SubCell"/>
</dbReference>
<dbReference type="SUPFAM" id="SSF51445">
    <property type="entry name" value="(Trans)glycosidases"/>
    <property type="match status" value="1"/>
</dbReference>
<evidence type="ECO:0000259" key="15">
    <source>
        <dbReference type="PROSITE" id="PS51760"/>
    </source>
</evidence>
<dbReference type="SMART" id="SM00633">
    <property type="entry name" value="Glyco_10"/>
    <property type="match status" value="1"/>
</dbReference>
<name>H9BYX9_ASPTE</name>
<dbReference type="UniPathway" id="UPA00114"/>
<feature type="domain" description="GH10" evidence="15">
    <location>
        <begin position="46"/>
        <end position="325"/>
    </location>
</feature>
<evidence type="ECO:0000313" key="16">
    <source>
        <dbReference type="EMBL" id="AFD63136.1"/>
    </source>
</evidence>
<evidence type="ECO:0000256" key="10">
    <source>
        <dbReference type="ARBA" id="ARBA00023277"/>
    </source>
</evidence>
<evidence type="ECO:0000256" key="9">
    <source>
        <dbReference type="ARBA" id="ARBA00023157"/>
    </source>
</evidence>
<keyword evidence="5" id="KW-0964">Secreted</keyword>
<dbReference type="InterPro" id="IPR044846">
    <property type="entry name" value="GH10"/>
</dbReference>
<dbReference type="GO" id="GO:0045493">
    <property type="term" value="P:xylan catabolic process"/>
    <property type="evidence" value="ECO:0007669"/>
    <property type="project" value="UniProtKB-UniPathway"/>
</dbReference>
<evidence type="ECO:0000256" key="11">
    <source>
        <dbReference type="ARBA" id="ARBA00023295"/>
    </source>
</evidence>
<comment type="pathway">
    <text evidence="3">Glycan degradation; xylan degradation.</text>
</comment>
<evidence type="ECO:0000256" key="4">
    <source>
        <dbReference type="ARBA" id="ARBA00007495"/>
    </source>
</evidence>
<dbReference type="PANTHER" id="PTHR31490:SF76">
    <property type="entry name" value="ENDO-1,4-BETA-XYLANASE C"/>
    <property type="match status" value="1"/>
</dbReference>
<dbReference type="GO" id="GO:0031176">
    <property type="term" value="F:endo-1,4-beta-xylanase activity"/>
    <property type="evidence" value="ECO:0007669"/>
    <property type="project" value="UniProtKB-EC"/>
</dbReference>
<keyword evidence="7 14" id="KW-0732">Signal</keyword>
<evidence type="ECO:0000256" key="3">
    <source>
        <dbReference type="ARBA" id="ARBA00004851"/>
    </source>
</evidence>
<keyword evidence="8 13" id="KW-0378">Hydrolase</keyword>
<dbReference type="Gene3D" id="3.20.20.80">
    <property type="entry name" value="Glycosidases"/>
    <property type="match status" value="1"/>
</dbReference>
<evidence type="ECO:0000256" key="7">
    <source>
        <dbReference type="ARBA" id="ARBA00022729"/>
    </source>
</evidence>
<keyword evidence="12 13" id="KW-0624">Polysaccharide degradation</keyword>
<evidence type="ECO:0000256" key="13">
    <source>
        <dbReference type="RuleBase" id="RU361174"/>
    </source>
</evidence>
<keyword evidence="11 13" id="KW-0326">Glycosidase</keyword>
<sequence>MVRLTVLAGFLLTSAACSACVIGERQAAASINNAFKAKGKKYFGTCGDQGTLSDSTNSAIVKADFGQLTPENNMKWDATEPNRGQFSFGGADYLVNYATSNGKMIRGHTLVWHSQLPGWVQGITDKNTLTSVLKNHITTVMQRYKGKIYAWDVVNEIFNEDGSLRKSVFYNVLGEDFVRIAFETARSVDPQAKLYINDYNLDNANCAKTKGMADHVREWISQGIPIDGIGSQTHLGSGGSWTVKDALNTLASSGVSEVAITELDIAGASSTDYVNVVNACLSVSKCVGITVWGVSDKYSWRSNDKPLLFDSNFQPKAAYNAIISAL</sequence>
<protein>
    <recommendedName>
        <fullName evidence="13">Beta-xylanase</fullName>
        <ecNumber evidence="13">3.2.1.8</ecNumber>
    </recommendedName>
</protein>
<keyword evidence="6 16" id="KW-0858">Xylan degradation</keyword>
<dbReference type="VEuPathDB" id="FungiDB:ATEG_08906"/>
<evidence type="ECO:0000256" key="12">
    <source>
        <dbReference type="ARBA" id="ARBA00023326"/>
    </source>
</evidence>
<comment type="subcellular location">
    <subcellularLocation>
        <location evidence="2">Secreted</location>
    </subcellularLocation>
</comment>
<evidence type="ECO:0000256" key="5">
    <source>
        <dbReference type="ARBA" id="ARBA00022525"/>
    </source>
</evidence>
<dbReference type="EC" id="3.2.1.8" evidence="13"/>
<accession>H9BYX9</accession>
<organism evidence="16">
    <name type="scientific">Aspergillus terreus</name>
    <dbReference type="NCBI Taxonomy" id="33178"/>
    <lineage>
        <taxon>Eukaryota</taxon>
        <taxon>Fungi</taxon>
        <taxon>Dikarya</taxon>
        <taxon>Ascomycota</taxon>
        <taxon>Pezizomycotina</taxon>
        <taxon>Eurotiomycetes</taxon>
        <taxon>Eurotiomycetidae</taxon>
        <taxon>Eurotiales</taxon>
        <taxon>Aspergillaceae</taxon>
        <taxon>Aspergillus</taxon>
        <taxon>Aspergillus subgen. Circumdati</taxon>
    </lineage>
</organism>
<evidence type="ECO:0000256" key="8">
    <source>
        <dbReference type="ARBA" id="ARBA00022801"/>
    </source>
</evidence>
<proteinExistence type="evidence at transcript level"/>
<reference evidence="16" key="1">
    <citation type="journal article" date="2013" name="Bioresour. Technol.">
        <title>A novel pathway construction in Candida tropicalis for direct xylitol conversion from corncob xylan.</title>
        <authorList>
            <person name="Guo X."/>
            <person name="Zhang R."/>
            <person name="Li Z."/>
            <person name="Dai D."/>
            <person name="Li C."/>
            <person name="Zhou X."/>
        </authorList>
    </citation>
    <scope>NUCLEOTIDE SEQUENCE</scope>
    <source>
        <strain evidence="16">Li-20</strain>
    </source>
</reference>
<dbReference type="InterPro" id="IPR001000">
    <property type="entry name" value="GH10_dom"/>
</dbReference>
<dbReference type="PANTHER" id="PTHR31490">
    <property type="entry name" value="GLYCOSYL HYDROLASE"/>
    <property type="match status" value="1"/>
</dbReference>
<dbReference type="FunFam" id="3.20.20.80:FF:000094">
    <property type="entry name" value="Endo-1,4-beta-xylanase"/>
    <property type="match status" value="1"/>
</dbReference>
<evidence type="ECO:0000256" key="14">
    <source>
        <dbReference type="SAM" id="SignalP"/>
    </source>
</evidence>
<evidence type="ECO:0000256" key="6">
    <source>
        <dbReference type="ARBA" id="ARBA00022651"/>
    </source>
</evidence>
<dbReference type="EMBL" id="JQ087496">
    <property type="protein sequence ID" value="AFD63136.1"/>
    <property type="molecule type" value="mRNA"/>
</dbReference>
<dbReference type="InterPro" id="IPR017853">
    <property type="entry name" value="GH"/>
</dbReference>
<dbReference type="PROSITE" id="PS51760">
    <property type="entry name" value="GH10_2"/>
    <property type="match status" value="1"/>
</dbReference>